<keyword evidence="2" id="KW-0812">Transmembrane</keyword>
<comment type="similarity">
    <text evidence="1">Belongs to the bacterial sugar transferase family.</text>
</comment>
<dbReference type="Proteomes" id="UP000016587">
    <property type="component" value="Chromosome"/>
</dbReference>
<sequence>MQPYAPVSQSARRPFATAQGVRQFGYSRGSFLSITLFNMVLSSVMLLAALPIMVVIAIAIKLRDGGPVLYFGSRMGLGGKPFKMIKFRTLPVGADKLIGGELLSHQHKLTTPFSKLLRDTRLDELPQLVNVLKGDMDFVGPRPERPEVYAKLCKQIPNYEQRFMVRPGLIGYAQLFTPHSCPKRIRAFIDNKYVHLKRSIIWDLIIVVFTGVVLTRSVFVKGGAYFWRNAIRAWLLKDYMERRELERVTQRHASLCMRVFSDTSELCLGDFTLVDMNEECLKIYSDVDLEDQSIRIYRLGNVSRRLGKKKRKRCTVMGEVVRKRELPDAELRFVYIIRYKPISQLNQYLVDQYFLHKSIV</sequence>
<dbReference type="STRING" id="1121448.DGI_1962"/>
<dbReference type="OrthoDB" id="9808602at2"/>
<dbReference type="GO" id="GO:0016780">
    <property type="term" value="F:phosphotransferase activity, for other substituted phosphate groups"/>
    <property type="evidence" value="ECO:0007669"/>
    <property type="project" value="TreeGrafter"/>
</dbReference>
<feature type="domain" description="Bacterial sugar transferase" evidence="3">
    <location>
        <begin position="36"/>
        <end position="213"/>
    </location>
</feature>
<dbReference type="EMBL" id="CP006585">
    <property type="protein sequence ID" value="AGW13739.1"/>
    <property type="molecule type" value="Genomic_DNA"/>
</dbReference>
<dbReference type="PATRIC" id="fig|1121448.10.peg.1920"/>
<name>T2GC39_MEGG1</name>
<dbReference type="AlphaFoldDB" id="T2GC39"/>
<dbReference type="RefSeq" id="WP_021760628.1">
    <property type="nucleotide sequence ID" value="NC_022444.1"/>
</dbReference>
<gene>
    <name evidence="4" type="ORF">DGI_1962</name>
</gene>
<feature type="transmembrane region" description="Helical" evidence="2">
    <location>
        <begin position="200"/>
        <end position="219"/>
    </location>
</feature>
<dbReference type="HOGENOM" id="CLU_833532_0_0_7"/>
<evidence type="ECO:0000256" key="1">
    <source>
        <dbReference type="ARBA" id="ARBA00006464"/>
    </source>
</evidence>
<evidence type="ECO:0000259" key="3">
    <source>
        <dbReference type="Pfam" id="PF02397"/>
    </source>
</evidence>
<evidence type="ECO:0000313" key="5">
    <source>
        <dbReference type="Proteomes" id="UP000016587"/>
    </source>
</evidence>
<organism evidence="4 5">
    <name type="scientific">Megalodesulfovibrio gigas (strain ATCC 19364 / DSM 1382 / NCIMB 9332 / VKM B-1759)</name>
    <name type="common">Desulfovibrio gigas</name>
    <dbReference type="NCBI Taxonomy" id="1121448"/>
    <lineage>
        <taxon>Bacteria</taxon>
        <taxon>Pseudomonadati</taxon>
        <taxon>Thermodesulfobacteriota</taxon>
        <taxon>Desulfovibrionia</taxon>
        <taxon>Desulfovibrionales</taxon>
        <taxon>Desulfovibrionaceae</taxon>
        <taxon>Megalodesulfovibrio</taxon>
    </lineage>
</organism>
<dbReference type="PANTHER" id="PTHR30576">
    <property type="entry name" value="COLANIC BIOSYNTHESIS UDP-GLUCOSE LIPID CARRIER TRANSFERASE"/>
    <property type="match status" value="1"/>
</dbReference>
<keyword evidence="4" id="KW-0808">Transferase</keyword>
<reference evidence="5" key="2">
    <citation type="submission" date="2013-07" db="EMBL/GenBank/DDBJ databases">
        <authorList>
            <person name="Morais-Silva F.O."/>
            <person name="Rezende A.M."/>
            <person name="Pimentel C."/>
            <person name="Resende D.M."/>
            <person name="Santos C.I."/>
            <person name="Clemente C."/>
            <person name="de Oliveira L.M."/>
            <person name="da Silva S.M."/>
            <person name="Costa D.A."/>
            <person name="Varela-Raposo A."/>
            <person name="Horacio E.C.A."/>
            <person name="Matos M."/>
            <person name="Flores O."/>
            <person name="Ruiz J.C."/>
            <person name="Rodrigues-Pousada C."/>
        </authorList>
    </citation>
    <scope>NUCLEOTIDE SEQUENCE [LARGE SCALE GENOMIC DNA]</scope>
    <source>
        <strain evidence="5">ATCC 19364 / DSM 1382 / NCIMB 9332 / VKM B-1759</strain>
    </source>
</reference>
<protein>
    <submittedName>
        <fullName evidence="4">Putative sugar transferase</fullName>
    </submittedName>
</protein>
<dbReference type="PANTHER" id="PTHR30576:SF0">
    <property type="entry name" value="UNDECAPRENYL-PHOSPHATE N-ACETYLGALACTOSAMINYL 1-PHOSPHATE TRANSFERASE-RELATED"/>
    <property type="match status" value="1"/>
</dbReference>
<feature type="transmembrane region" description="Helical" evidence="2">
    <location>
        <begin position="36"/>
        <end position="60"/>
    </location>
</feature>
<dbReference type="eggNOG" id="COG2148">
    <property type="taxonomic scope" value="Bacteria"/>
</dbReference>
<dbReference type="InterPro" id="IPR003362">
    <property type="entry name" value="Bact_transf"/>
</dbReference>
<accession>T2GC39</accession>
<evidence type="ECO:0000256" key="2">
    <source>
        <dbReference type="SAM" id="Phobius"/>
    </source>
</evidence>
<keyword evidence="2" id="KW-1133">Transmembrane helix</keyword>
<proteinExistence type="inferred from homology"/>
<reference evidence="4 5" key="1">
    <citation type="journal article" date="2013" name="J. Bacteriol.">
        <title>Roles of HynAB and Ech, the only two hydrogenases found in the model sulfate reducer Desulfovibrio gigas.</title>
        <authorList>
            <person name="Morais-Silva F.O."/>
            <person name="Santos C.I."/>
            <person name="Rodrigues R."/>
            <person name="Pereira I.A."/>
            <person name="Rodrigues-Pousada C."/>
        </authorList>
    </citation>
    <scope>NUCLEOTIDE SEQUENCE [LARGE SCALE GENOMIC DNA]</scope>
    <source>
        <strain evidence="5">ATCC 19364 / DSM 1382 / NCIMB 9332 / VKM B-1759</strain>
    </source>
</reference>
<evidence type="ECO:0000313" key="4">
    <source>
        <dbReference type="EMBL" id="AGW13739.1"/>
    </source>
</evidence>
<keyword evidence="2" id="KW-0472">Membrane</keyword>
<dbReference type="KEGG" id="dgg:DGI_1962"/>
<dbReference type="Pfam" id="PF02397">
    <property type="entry name" value="Bac_transf"/>
    <property type="match status" value="1"/>
</dbReference>
<keyword evidence="5" id="KW-1185">Reference proteome</keyword>